<keyword evidence="1" id="KW-0472">Membrane</keyword>
<proteinExistence type="predicted"/>
<feature type="transmembrane region" description="Helical" evidence="1">
    <location>
        <begin position="301"/>
        <end position="318"/>
    </location>
</feature>
<gene>
    <name evidence="2" type="ORF">Psi02_07140</name>
</gene>
<keyword evidence="1" id="KW-0812">Transmembrane</keyword>
<name>A0A8J3UGL0_9ACTN</name>
<comment type="caution">
    <text evidence="2">The sequence shown here is derived from an EMBL/GenBank/DDBJ whole genome shotgun (WGS) entry which is preliminary data.</text>
</comment>
<feature type="transmembrane region" description="Helical" evidence="1">
    <location>
        <begin position="130"/>
        <end position="146"/>
    </location>
</feature>
<keyword evidence="1" id="KW-1133">Transmembrane helix</keyword>
<protein>
    <submittedName>
        <fullName evidence="2">Uncharacterized protein</fullName>
    </submittedName>
</protein>
<feature type="transmembrane region" description="Helical" evidence="1">
    <location>
        <begin position="152"/>
        <end position="168"/>
    </location>
</feature>
<feature type="transmembrane region" description="Helical" evidence="1">
    <location>
        <begin position="40"/>
        <end position="68"/>
    </location>
</feature>
<evidence type="ECO:0000256" key="1">
    <source>
        <dbReference type="SAM" id="Phobius"/>
    </source>
</evidence>
<dbReference type="EMBL" id="BOOQ01000003">
    <property type="protein sequence ID" value="GII44290.1"/>
    <property type="molecule type" value="Genomic_DNA"/>
</dbReference>
<evidence type="ECO:0000313" key="2">
    <source>
        <dbReference type="EMBL" id="GII44290.1"/>
    </source>
</evidence>
<feature type="transmembrane region" description="Helical" evidence="1">
    <location>
        <begin position="175"/>
        <end position="196"/>
    </location>
</feature>
<feature type="transmembrane region" description="Helical" evidence="1">
    <location>
        <begin position="80"/>
        <end position="99"/>
    </location>
</feature>
<keyword evidence="3" id="KW-1185">Reference proteome</keyword>
<organism evidence="2 3">
    <name type="scientific">Planotetraspora silvatica</name>
    <dbReference type="NCBI Taxonomy" id="234614"/>
    <lineage>
        <taxon>Bacteria</taxon>
        <taxon>Bacillati</taxon>
        <taxon>Actinomycetota</taxon>
        <taxon>Actinomycetes</taxon>
        <taxon>Streptosporangiales</taxon>
        <taxon>Streptosporangiaceae</taxon>
        <taxon>Planotetraspora</taxon>
    </lineage>
</organism>
<evidence type="ECO:0000313" key="3">
    <source>
        <dbReference type="Proteomes" id="UP000644610"/>
    </source>
</evidence>
<dbReference type="Proteomes" id="UP000644610">
    <property type="component" value="Unassembled WGS sequence"/>
</dbReference>
<dbReference type="RefSeq" id="WP_203971773.1">
    <property type="nucleotide sequence ID" value="NZ_BAAAKY010000004.1"/>
</dbReference>
<feature type="transmembrane region" description="Helical" evidence="1">
    <location>
        <begin position="246"/>
        <end position="263"/>
    </location>
</feature>
<accession>A0A8J3UGL0</accession>
<feature type="transmembrane region" description="Helical" evidence="1">
    <location>
        <begin position="105"/>
        <end position="123"/>
    </location>
</feature>
<sequence>MGMQWDEVVYASQIVHDVPNVMFSAPRARGMPLLLAPVGLFTASVFAIRVYLVILAGVLLYAAFMPWLSLFQQGGKNWRYVPALAAGLFATLWMTVLYGDMAYPNLWLAFTLMAGTGLFFRAVSASKATVGAMLCIVAAFAAASLLRPTDSLAAAAPLFLASVVIPAWRRLRPIGAVAAGLAVGWGAWIIEAFISFGGPIARLRGGAEVNEGGLTWSLPRYLDALDGKYLLCRPHNLCDGFELSNSLWWLLLPALVALAIYPARRHGHLTRILVTISCALAVALPYWLLIDYAAPRFLLPAYALLSIPIAFGVVWLLARRRTWARVAMAAIVTSLIVGHVVVQQVPFTRANDGVIEEGRNHTAQAKFLREKYGVHAPCLIVGAGAIQQGYPLRCRSEYATEETLPSKEPLIADAIAHGNDVIVRMRGKEHVPAFMADWRRLKLPNSTYVAYLPKPVSP</sequence>
<feature type="transmembrane region" description="Helical" evidence="1">
    <location>
        <begin position="270"/>
        <end position="289"/>
    </location>
</feature>
<feature type="transmembrane region" description="Helical" evidence="1">
    <location>
        <begin position="323"/>
        <end position="342"/>
    </location>
</feature>
<reference evidence="2" key="1">
    <citation type="submission" date="2021-01" db="EMBL/GenBank/DDBJ databases">
        <title>Whole genome shotgun sequence of Planotetraspora silvatica NBRC 100141.</title>
        <authorList>
            <person name="Komaki H."/>
            <person name="Tamura T."/>
        </authorList>
    </citation>
    <scope>NUCLEOTIDE SEQUENCE</scope>
    <source>
        <strain evidence="2">NBRC 100141</strain>
    </source>
</reference>
<dbReference type="AlphaFoldDB" id="A0A8J3UGL0"/>